<dbReference type="PANTHER" id="PTHR36355:SF1">
    <property type="entry name" value="EXPRESSED PROTEIN"/>
    <property type="match status" value="1"/>
</dbReference>
<evidence type="ECO:0000313" key="3">
    <source>
        <dbReference type="Proteomes" id="UP001189122"/>
    </source>
</evidence>
<dbReference type="PANTHER" id="PTHR36355">
    <property type="entry name" value="EXPRESSED PROTEIN"/>
    <property type="match status" value="1"/>
</dbReference>
<accession>A0A7I8IAS4</accession>
<reference evidence="2 3" key="1">
    <citation type="submission" date="2019-12" db="EMBL/GenBank/DDBJ databases">
        <authorList>
            <person name="Scholz U."/>
            <person name="Mascher M."/>
            <person name="Fiebig A."/>
        </authorList>
    </citation>
    <scope>NUCLEOTIDE SEQUENCE</scope>
</reference>
<gene>
    <name evidence="2" type="ORF">SI7747_01001447</name>
</gene>
<dbReference type="Proteomes" id="UP001189122">
    <property type="component" value="Unassembled WGS sequence"/>
</dbReference>
<organism evidence="2">
    <name type="scientific">Spirodela intermedia</name>
    <name type="common">Intermediate duckweed</name>
    <dbReference type="NCBI Taxonomy" id="51605"/>
    <lineage>
        <taxon>Eukaryota</taxon>
        <taxon>Viridiplantae</taxon>
        <taxon>Streptophyta</taxon>
        <taxon>Embryophyta</taxon>
        <taxon>Tracheophyta</taxon>
        <taxon>Spermatophyta</taxon>
        <taxon>Magnoliopsida</taxon>
        <taxon>Liliopsida</taxon>
        <taxon>Araceae</taxon>
        <taxon>Lemnoideae</taxon>
        <taxon>Spirodela</taxon>
    </lineage>
</organism>
<dbReference type="AlphaFoldDB" id="A0A7I8IAS4"/>
<feature type="region of interest" description="Disordered" evidence="1">
    <location>
        <begin position="27"/>
        <end position="75"/>
    </location>
</feature>
<sequence length="116" mass="12584">MASASVSSKVQHVAKASSDELLRKFADSEAGKASRGRSSGCGRRGGCRATRRGTAASTAPKSAWRGRQSGRVSSAKTRLPTDLPFFFTWRKMVEGASRMAVERHCSRHVRLISDMV</sequence>
<dbReference type="EMBL" id="CACRZD030000001">
    <property type="protein sequence ID" value="CAA6654857.1"/>
    <property type="molecule type" value="Genomic_DNA"/>
</dbReference>
<proteinExistence type="predicted"/>
<dbReference type="EMBL" id="LR743588">
    <property type="protein sequence ID" value="CAA2615090.1"/>
    <property type="molecule type" value="Genomic_DNA"/>
</dbReference>
<evidence type="ECO:0000256" key="1">
    <source>
        <dbReference type="SAM" id="MobiDB-lite"/>
    </source>
</evidence>
<name>A0A7I8IAS4_SPIIN</name>
<evidence type="ECO:0000313" key="2">
    <source>
        <dbReference type="EMBL" id="CAA2615090.1"/>
    </source>
</evidence>
<keyword evidence="3" id="KW-1185">Reference proteome</keyword>
<protein>
    <submittedName>
        <fullName evidence="2">Uncharacterized protein</fullName>
    </submittedName>
</protein>